<dbReference type="WBParaSite" id="Bm10982.1">
    <property type="protein sequence ID" value="Bm10982.1"/>
    <property type="gene ID" value="WBGene00231243"/>
</dbReference>
<dbReference type="Pfam" id="PF03564">
    <property type="entry name" value="DUF1759"/>
    <property type="match status" value="1"/>
</dbReference>
<dbReference type="CTD" id="66057525"/>
<sequence length="152" mass="17561">MGMKTFDGTLTAWPLFWDWFRTAVHDQPILPLNKLTYLRGCLVGAAASIIEPHALRTQNYEVVITALKKHTNGQQQLNKPYTDNWKDYLGRKKKIEYEKSEWTVPILRERLATFVIAEENVANILGYASKEPYSPHWDTVDDINANSNQHET</sequence>
<accession>A0A4E9EQW5</accession>
<dbReference type="InterPro" id="IPR005312">
    <property type="entry name" value="DUF1759"/>
</dbReference>
<accession>A0A8L7SMG0</accession>
<evidence type="ECO:0000313" key="1">
    <source>
        <dbReference type="EMBL" id="VIO86535.1"/>
    </source>
</evidence>
<dbReference type="GeneID" id="66057525"/>
<name>A0A4E9EQW5_BRUMA</name>
<gene>
    <name evidence="1" type="primary">Bm10982</name>
    <name evidence="1" type="ORF">BM_BM10982</name>
</gene>
<dbReference type="RefSeq" id="XP_042929565.1">
    <property type="nucleotide sequence ID" value="XM_043073631.1"/>
</dbReference>
<evidence type="ECO:0000313" key="3">
    <source>
        <dbReference type="WBParaSite" id="Bm10982.1"/>
    </source>
</evidence>
<evidence type="ECO:0000313" key="2">
    <source>
        <dbReference type="Proteomes" id="UP000006672"/>
    </source>
</evidence>
<proteinExistence type="predicted"/>
<organism evidence="1">
    <name type="scientific">Brugia malayi</name>
    <name type="common">Filarial nematode worm</name>
    <dbReference type="NCBI Taxonomy" id="6279"/>
    <lineage>
        <taxon>Eukaryota</taxon>
        <taxon>Metazoa</taxon>
        <taxon>Ecdysozoa</taxon>
        <taxon>Nematoda</taxon>
        <taxon>Chromadorea</taxon>
        <taxon>Rhabditida</taxon>
        <taxon>Spirurina</taxon>
        <taxon>Spiruromorpha</taxon>
        <taxon>Filarioidea</taxon>
        <taxon>Onchocercidae</taxon>
        <taxon>Brugia</taxon>
    </lineage>
</organism>
<keyword evidence="2" id="KW-1185">Reference proteome</keyword>
<protein>
    <submittedName>
        <fullName evidence="1 3">Uncharacterized protein</fullName>
    </submittedName>
</protein>
<dbReference type="EMBL" id="CAAKNF010000196">
    <property type="protein sequence ID" value="VIO86535.1"/>
    <property type="molecule type" value="Genomic_DNA"/>
</dbReference>
<reference evidence="3" key="3">
    <citation type="submission" date="2022-04" db="UniProtKB">
        <authorList>
            <consortium name="WormBaseParasite"/>
        </authorList>
    </citation>
    <scope>IDENTIFICATION</scope>
</reference>
<reference evidence="2" key="1">
    <citation type="journal article" date="2007" name="Science">
        <title>Draft genome of the filarial nematode parasite Brugia malayi.</title>
        <authorList>
            <person name="Ghedin E."/>
            <person name="Wang S."/>
            <person name="Spiro D."/>
            <person name="Caler E."/>
            <person name="Zhao Q."/>
            <person name="Crabtree J."/>
            <person name="Allen J.E."/>
            <person name="Delcher A.L."/>
            <person name="Guiliano D.B."/>
            <person name="Miranda-Saavedra D."/>
            <person name="Angiuoli S.V."/>
            <person name="Creasy T."/>
            <person name="Amedeo P."/>
            <person name="Haas B."/>
            <person name="El-Sayed N.M."/>
            <person name="Wortman J.R."/>
            <person name="Feldblyum T."/>
            <person name="Tallon L."/>
            <person name="Schatz M."/>
            <person name="Shumway M."/>
            <person name="Koo H."/>
            <person name="Salzberg S.L."/>
            <person name="Schobel S."/>
            <person name="Pertea M."/>
            <person name="Pop M."/>
            <person name="White O."/>
            <person name="Barton G.J."/>
            <person name="Carlow C.K."/>
            <person name="Crawford M.J."/>
            <person name="Daub J."/>
            <person name="Dimmic M.W."/>
            <person name="Estes C.F."/>
            <person name="Foster J.M."/>
            <person name="Ganatra M."/>
            <person name="Gregory W.F."/>
            <person name="Johnson N.M."/>
            <person name="Jin J."/>
            <person name="Komuniecki R."/>
            <person name="Korf I."/>
            <person name="Kumar S."/>
            <person name="Laney S."/>
            <person name="Li B.W."/>
            <person name="Li W."/>
            <person name="Lindblom T.H."/>
            <person name="Lustigman S."/>
            <person name="Ma D."/>
            <person name="Maina C.V."/>
            <person name="Martin D.M."/>
            <person name="McCarter J.P."/>
            <person name="McReynolds L."/>
            <person name="Mitreva M."/>
            <person name="Nutman T.B."/>
            <person name="Parkinson J."/>
            <person name="Peregrin-Alvarez J.M."/>
            <person name="Poole C."/>
            <person name="Ren Q."/>
            <person name="Saunders L."/>
            <person name="Sluder A.E."/>
            <person name="Smith K."/>
            <person name="Stanke M."/>
            <person name="Unnasch T.R."/>
            <person name="Ware J."/>
            <person name="Wei A.D."/>
            <person name="Weil G."/>
            <person name="Williams D.J."/>
            <person name="Zhang Y."/>
            <person name="Williams S.A."/>
            <person name="Fraser-Liggett C."/>
            <person name="Slatko B."/>
            <person name="Blaxter M.L."/>
            <person name="Scott A.L."/>
        </authorList>
    </citation>
    <scope>NUCLEOTIDE SEQUENCE</scope>
    <source>
        <strain evidence="2">FR3</strain>
    </source>
</reference>
<dbReference type="KEGG" id="bmy:BM_BM10982"/>
<dbReference type="OrthoDB" id="5859546at2759"/>
<dbReference type="Proteomes" id="UP000006672">
    <property type="component" value="Unassembled WGS sequence"/>
</dbReference>
<reference evidence="1" key="2">
    <citation type="submission" date="2019-04" db="EMBL/GenBank/DDBJ databases">
        <authorList>
            <person name="Howe K."/>
            <person name="Paulini M."/>
            <person name="Williams G."/>
        </authorList>
    </citation>
    <scope>NUCLEOTIDE SEQUENCE [LARGE SCALE GENOMIC DNA]</scope>
    <source>
        <strain evidence="1">FR3</strain>
    </source>
</reference>
<dbReference type="AlphaFoldDB" id="A0A4E9EQW5"/>